<accession>A0A5C3M496</accession>
<dbReference type="EMBL" id="ML213600">
    <property type="protein sequence ID" value="TFK39206.1"/>
    <property type="molecule type" value="Genomic_DNA"/>
</dbReference>
<gene>
    <name evidence="2" type="ORF">BDQ12DRAFT_650282</name>
</gene>
<evidence type="ECO:0000313" key="2">
    <source>
        <dbReference type="EMBL" id="TFK39206.1"/>
    </source>
</evidence>
<protein>
    <recommendedName>
        <fullName evidence="1">DUF6699 domain-containing protein</fullName>
    </recommendedName>
</protein>
<dbReference type="InterPro" id="IPR046522">
    <property type="entry name" value="DUF6699"/>
</dbReference>
<dbReference type="STRING" id="68775.A0A5C3M496"/>
<feature type="domain" description="DUF6699" evidence="1">
    <location>
        <begin position="246"/>
        <end position="364"/>
    </location>
</feature>
<dbReference type="Proteomes" id="UP000308652">
    <property type="component" value="Unassembled WGS sequence"/>
</dbReference>
<organism evidence="2 3">
    <name type="scientific">Crucibulum laeve</name>
    <dbReference type="NCBI Taxonomy" id="68775"/>
    <lineage>
        <taxon>Eukaryota</taxon>
        <taxon>Fungi</taxon>
        <taxon>Dikarya</taxon>
        <taxon>Basidiomycota</taxon>
        <taxon>Agaricomycotina</taxon>
        <taxon>Agaricomycetes</taxon>
        <taxon>Agaricomycetidae</taxon>
        <taxon>Agaricales</taxon>
        <taxon>Agaricineae</taxon>
        <taxon>Nidulariaceae</taxon>
        <taxon>Crucibulum</taxon>
    </lineage>
</organism>
<evidence type="ECO:0000259" key="1">
    <source>
        <dbReference type="Pfam" id="PF20415"/>
    </source>
</evidence>
<evidence type="ECO:0000313" key="3">
    <source>
        <dbReference type="Proteomes" id="UP000308652"/>
    </source>
</evidence>
<dbReference type="OrthoDB" id="3202436at2759"/>
<proteinExistence type="predicted"/>
<dbReference type="AlphaFoldDB" id="A0A5C3M496"/>
<keyword evidence="3" id="KW-1185">Reference proteome</keyword>
<dbReference type="Pfam" id="PF20415">
    <property type="entry name" value="DUF6699"/>
    <property type="match status" value="1"/>
</dbReference>
<name>A0A5C3M496_9AGAR</name>
<reference evidence="2 3" key="1">
    <citation type="journal article" date="2019" name="Nat. Ecol. Evol.">
        <title>Megaphylogeny resolves global patterns of mushroom evolution.</title>
        <authorList>
            <person name="Varga T."/>
            <person name="Krizsan K."/>
            <person name="Foldi C."/>
            <person name="Dima B."/>
            <person name="Sanchez-Garcia M."/>
            <person name="Sanchez-Ramirez S."/>
            <person name="Szollosi G.J."/>
            <person name="Szarkandi J.G."/>
            <person name="Papp V."/>
            <person name="Albert L."/>
            <person name="Andreopoulos W."/>
            <person name="Angelini C."/>
            <person name="Antonin V."/>
            <person name="Barry K.W."/>
            <person name="Bougher N.L."/>
            <person name="Buchanan P."/>
            <person name="Buyck B."/>
            <person name="Bense V."/>
            <person name="Catcheside P."/>
            <person name="Chovatia M."/>
            <person name="Cooper J."/>
            <person name="Damon W."/>
            <person name="Desjardin D."/>
            <person name="Finy P."/>
            <person name="Geml J."/>
            <person name="Haridas S."/>
            <person name="Hughes K."/>
            <person name="Justo A."/>
            <person name="Karasinski D."/>
            <person name="Kautmanova I."/>
            <person name="Kiss B."/>
            <person name="Kocsube S."/>
            <person name="Kotiranta H."/>
            <person name="LaButti K.M."/>
            <person name="Lechner B.E."/>
            <person name="Liimatainen K."/>
            <person name="Lipzen A."/>
            <person name="Lukacs Z."/>
            <person name="Mihaltcheva S."/>
            <person name="Morgado L.N."/>
            <person name="Niskanen T."/>
            <person name="Noordeloos M.E."/>
            <person name="Ohm R.A."/>
            <person name="Ortiz-Santana B."/>
            <person name="Ovrebo C."/>
            <person name="Racz N."/>
            <person name="Riley R."/>
            <person name="Savchenko A."/>
            <person name="Shiryaev A."/>
            <person name="Soop K."/>
            <person name="Spirin V."/>
            <person name="Szebenyi C."/>
            <person name="Tomsovsky M."/>
            <person name="Tulloss R.E."/>
            <person name="Uehling J."/>
            <person name="Grigoriev I.V."/>
            <person name="Vagvolgyi C."/>
            <person name="Papp T."/>
            <person name="Martin F.M."/>
            <person name="Miettinen O."/>
            <person name="Hibbett D.S."/>
            <person name="Nagy L.G."/>
        </authorList>
    </citation>
    <scope>NUCLEOTIDE SEQUENCE [LARGE SCALE GENOMIC DNA]</scope>
    <source>
        <strain evidence="2 3">CBS 166.37</strain>
    </source>
</reference>
<sequence>MNKEATSGPTQKLYPHQDPTLLYRASCFSVRMTFSHAGFYRPVNDPTRPWAPSPVHSESSTLVGYAGNPRHAFESPGSSSSNLVLVQKDYIPTIAERPKKRRFPFFGRLKALFRARQQEAESHDVDIPSPELEVKSPPDIVGLHEWKCWAYYSHPTVNGVEVYNSPPLRPLSAIEFVDFEQVFETLRGPRGTPHPERWIRGIQHPALPPRPSRWEEPRMGEPQAFPWECQLNPFLVHHLKGPSPLVWDLSKETFRIMYGGTDVAICLSDADKAQPATWPFVTHFYINAIAEDTSPKLIWPITVHNPRGVKFLLQEEFDSWGSVRRHQVTQAYYQRHPEGWGDGLRRIDYLGHLVMFRGLEPNPDHEGWMMYVGLA</sequence>